<accession>A0A328FJP1</accession>
<dbReference type="SFLD" id="SFLDF00029">
    <property type="entry name" value="phosphoserine_phosphatase"/>
    <property type="match status" value="1"/>
</dbReference>
<dbReference type="InterPro" id="IPR002912">
    <property type="entry name" value="ACT_dom"/>
</dbReference>
<dbReference type="Gene3D" id="3.40.50.1000">
    <property type="entry name" value="HAD superfamily/HAD-like"/>
    <property type="match status" value="1"/>
</dbReference>
<keyword evidence="9" id="KW-0460">Magnesium</keyword>
<dbReference type="InterPro" id="IPR049148">
    <property type="entry name" value="PSP_ACT"/>
</dbReference>
<dbReference type="Pfam" id="PF21086">
    <property type="entry name" value="ACT_PSP_2"/>
    <property type="match status" value="1"/>
</dbReference>
<comment type="catalytic activity">
    <reaction evidence="12">
        <text>O-phospho-L-serine + H2O = L-serine + phosphate</text>
        <dbReference type="Rhea" id="RHEA:21208"/>
        <dbReference type="ChEBI" id="CHEBI:15377"/>
        <dbReference type="ChEBI" id="CHEBI:33384"/>
        <dbReference type="ChEBI" id="CHEBI:43474"/>
        <dbReference type="ChEBI" id="CHEBI:57524"/>
        <dbReference type="EC" id="3.1.3.3"/>
    </reaction>
</comment>
<comment type="cofactor">
    <cofactor evidence="1">
        <name>Mg(2+)</name>
        <dbReference type="ChEBI" id="CHEBI:18420"/>
    </cofactor>
</comment>
<dbReference type="PANTHER" id="PTHR43344">
    <property type="entry name" value="PHOSPHOSERINE PHOSPHATASE"/>
    <property type="match status" value="1"/>
</dbReference>
<evidence type="ECO:0000313" key="17">
    <source>
        <dbReference type="EMBL" id="RAM03403.1"/>
    </source>
</evidence>
<keyword evidence="6" id="KW-0028">Amino-acid biosynthesis</keyword>
<comment type="pathway">
    <text evidence="2">Amino-acid biosynthesis; L-serine biosynthesis; L-serine from 3-phospho-D-glycerate: step 3/3.</text>
</comment>
<reference evidence="16 19" key="2">
    <citation type="submission" date="2019-02" db="EMBL/GenBank/DDBJ databases">
        <title>Complete genome sequence of Desulfobacter hydrogenophilus AcRS1.</title>
        <authorList>
            <person name="Marietou A."/>
            <person name="Lund M.B."/>
            <person name="Marshall I.P.G."/>
            <person name="Schreiber L."/>
            <person name="Jorgensen B."/>
        </authorList>
    </citation>
    <scope>NUCLEOTIDE SEQUENCE [LARGE SCALE GENOMIC DNA]</scope>
    <source>
        <strain evidence="16 19">AcRS1</strain>
    </source>
</reference>
<evidence type="ECO:0000256" key="14">
    <source>
        <dbReference type="PIRSR" id="PIRSR604469-1"/>
    </source>
</evidence>
<name>A0A328FJP1_9BACT</name>
<protein>
    <recommendedName>
        <fullName evidence="5">Phosphoserine phosphatase</fullName>
        <ecNumber evidence="4">3.1.3.3</ecNumber>
    </recommendedName>
    <alternativeName>
        <fullName evidence="11">O-phosphoserine phosphohydrolase</fullName>
    </alternativeName>
</protein>
<dbReference type="SFLD" id="SFLDS00003">
    <property type="entry name" value="Haloacid_Dehalogenase"/>
    <property type="match status" value="1"/>
</dbReference>
<evidence type="ECO:0000256" key="9">
    <source>
        <dbReference type="ARBA" id="ARBA00022842"/>
    </source>
</evidence>
<dbReference type="UniPathway" id="UPA00135">
    <property type="reaction ID" value="UER00198"/>
</dbReference>
<keyword evidence="19" id="KW-1185">Reference proteome</keyword>
<dbReference type="FunFam" id="1.10.150.210:FF:000001">
    <property type="entry name" value="Phosphoserine phosphatase"/>
    <property type="match status" value="1"/>
</dbReference>
<evidence type="ECO:0000256" key="1">
    <source>
        <dbReference type="ARBA" id="ARBA00001946"/>
    </source>
</evidence>
<evidence type="ECO:0000313" key="16">
    <source>
        <dbReference type="EMBL" id="QBH12634.1"/>
    </source>
</evidence>
<dbReference type="SUPFAM" id="SSF55021">
    <property type="entry name" value="ACT-like"/>
    <property type="match status" value="1"/>
</dbReference>
<keyword evidence="7" id="KW-0479">Metal-binding</keyword>
<evidence type="ECO:0000256" key="6">
    <source>
        <dbReference type="ARBA" id="ARBA00022605"/>
    </source>
</evidence>
<evidence type="ECO:0000256" key="2">
    <source>
        <dbReference type="ARBA" id="ARBA00005135"/>
    </source>
</evidence>
<dbReference type="GO" id="GO:0005737">
    <property type="term" value="C:cytoplasm"/>
    <property type="evidence" value="ECO:0007669"/>
    <property type="project" value="TreeGrafter"/>
</dbReference>
<gene>
    <name evidence="17" type="primary">serB</name>
    <name evidence="17" type="ORF">DO021_03695</name>
    <name evidence="16" type="ORF">EYB58_06780</name>
</gene>
<dbReference type="CDD" id="cd04870">
    <property type="entry name" value="ACT_PSP_1"/>
    <property type="match status" value="1"/>
</dbReference>
<dbReference type="CDD" id="cd07500">
    <property type="entry name" value="HAD_PSP"/>
    <property type="match status" value="1"/>
</dbReference>
<reference evidence="17 18" key="1">
    <citation type="submission" date="2018-06" db="EMBL/GenBank/DDBJ databases">
        <title>Complete Genome Sequence of Desulfobacter hydrogenophilus (DSM3380).</title>
        <authorList>
            <person name="Marietou A."/>
            <person name="Schreiber L."/>
            <person name="Marshall I."/>
            <person name="Jorgensen B."/>
        </authorList>
    </citation>
    <scope>NUCLEOTIDE SEQUENCE [LARGE SCALE GENOMIC DNA]</scope>
    <source>
        <strain evidence="17 18">DSM 3380</strain>
    </source>
</reference>
<dbReference type="Gene3D" id="1.10.150.210">
    <property type="entry name" value="Phosphoserine phosphatase, domain 2"/>
    <property type="match status" value="1"/>
</dbReference>
<comment type="catalytic activity">
    <reaction evidence="13">
        <text>O-phospho-D-serine + H2O = D-serine + phosphate</text>
        <dbReference type="Rhea" id="RHEA:24873"/>
        <dbReference type="ChEBI" id="CHEBI:15377"/>
        <dbReference type="ChEBI" id="CHEBI:35247"/>
        <dbReference type="ChEBI" id="CHEBI:43474"/>
        <dbReference type="ChEBI" id="CHEBI:58680"/>
        <dbReference type="EC" id="3.1.3.3"/>
    </reaction>
</comment>
<dbReference type="InterPro" id="IPR045865">
    <property type="entry name" value="ACT-like_dom_sf"/>
</dbReference>
<dbReference type="PROSITE" id="PS51671">
    <property type="entry name" value="ACT"/>
    <property type="match status" value="1"/>
</dbReference>
<dbReference type="Proteomes" id="UP000248798">
    <property type="component" value="Unassembled WGS sequence"/>
</dbReference>
<evidence type="ECO:0000313" key="19">
    <source>
        <dbReference type="Proteomes" id="UP000293902"/>
    </source>
</evidence>
<dbReference type="SFLD" id="SFLDG01136">
    <property type="entry name" value="C1.6:_Phosphoserine_Phosphatas"/>
    <property type="match status" value="1"/>
</dbReference>
<evidence type="ECO:0000259" key="15">
    <source>
        <dbReference type="PROSITE" id="PS51671"/>
    </source>
</evidence>
<evidence type="ECO:0000256" key="12">
    <source>
        <dbReference type="ARBA" id="ARBA00048138"/>
    </source>
</evidence>
<dbReference type="RefSeq" id="WP_111953838.1">
    <property type="nucleotide sequence ID" value="NZ_CP036313.1"/>
</dbReference>
<dbReference type="GO" id="GO:0006564">
    <property type="term" value="P:L-serine biosynthetic process"/>
    <property type="evidence" value="ECO:0007669"/>
    <property type="project" value="UniProtKB-KW"/>
</dbReference>
<organism evidence="17 18">
    <name type="scientific">Desulfobacter hydrogenophilus</name>
    <dbReference type="NCBI Taxonomy" id="2291"/>
    <lineage>
        <taxon>Bacteria</taxon>
        <taxon>Pseudomonadati</taxon>
        <taxon>Thermodesulfobacteriota</taxon>
        <taxon>Desulfobacteria</taxon>
        <taxon>Desulfobacterales</taxon>
        <taxon>Desulfobacteraceae</taxon>
        <taxon>Desulfobacter</taxon>
    </lineage>
</organism>
<dbReference type="InterPro" id="IPR023214">
    <property type="entry name" value="HAD_sf"/>
</dbReference>
<evidence type="ECO:0000256" key="8">
    <source>
        <dbReference type="ARBA" id="ARBA00022801"/>
    </source>
</evidence>
<dbReference type="EC" id="3.1.3.3" evidence="4"/>
<dbReference type="InterPro" id="IPR050582">
    <property type="entry name" value="HAD-like_SerB"/>
</dbReference>
<proteinExistence type="inferred from homology"/>
<evidence type="ECO:0000256" key="10">
    <source>
        <dbReference type="ARBA" id="ARBA00023299"/>
    </source>
</evidence>
<dbReference type="Gene3D" id="3.30.70.260">
    <property type="match status" value="2"/>
</dbReference>
<evidence type="ECO:0000256" key="5">
    <source>
        <dbReference type="ARBA" id="ARBA00015196"/>
    </source>
</evidence>
<comment type="similarity">
    <text evidence="3">Belongs to the HAD-like hydrolase superfamily. SerB family.</text>
</comment>
<dbReference type="NCBIfam" id="TIGR00338">
    <property type="entry name" value="serB"/>
    <property type="match status" value="1"/>
</dbReference>
<feature type="active site" description="Proton donor" evidence="14">
    <location>
        <position position="198"/>
    </location>
</feature>
<dbReference type="AlphaFoldDB" id="A0A328FJP1"/>
<dbReference type="GO" id="GO:0000287">
    <property type="term" value="F:magnesium ion binding"/>
    <property type="evidence" value="ECO:0007669"/>
    <property type="project" value="TreeGrafter"/>
</dbReference>
<feature type="domain" description="ACT" evidence="15">
    <location>
        <begin position="6"/>
        <end position="83"/>
    </location>
</feature>
<feature type="active site" description="Nucleophile" evidence="14">
    <location>
        <position position="196"/>
    </location>
</feature>
<dbReference type="PANTHER" id="PTHR43344:SF2">
    <property type="entry name" value="PHOSPHOSERINE PHOSPHATASE"/>
    <property type="match status" value="1"/>
</dbReference>
<dbReference type="GO" id="GO:0036424">
    <property type="term" value="F:L-phosphoserine phosphatase activity"/>
    <property type="evidence" value="ECO:0007669"/>
    <property type="project" value="InterPro"/>
</dbReference>
<dbReference type="OrthoDB" id="9792539at2"/>
<evidence type="ECO:0000256" key="4">
    <source>
        <dbReference type="ARBA" id="ARBA00012640"/>
    </source>
</evidence>
<dbReference type="NCBIfam" id="TIGR01488">
    <property type="entry name" value="HAD-SF-IB"/>
    <property type="match status" value="1"/>
</dbReference>
<keyword evidence="10" id="KW-0718">Serine biosynthesis</keyword>
<evidence type="ECO:0000256" key="7">
    <source>
        <dbReference type="ARBA" id="ARBA00022723"/>
    </source>
</evidence>
<evidence type="ECO:0000256" key="11">
    <source>
        <dbReference type="ARBA" id="ARBA00031693"/>
    </source>
</evidence>
<evidence type="ECO:0000313" key="18">
    <source>
        <dbReference type="Proteomes" id="UP000248798"/>
    </source>
</evidence>
<dbReference type="EMBL" id="CP036313">
    <property type="protein sequence ID" value="QBH12634.1"/>
    <property type="molecule type" value="Genomic_DNA"/>
</dbReference>
<evidence type="ECO:0000256" key="13">
    <source>
        <dbReference type="ARBA" id="ARBA00048523"/>
    </source>
</evidence>
<dbReference type="Pfam" id="PF00702">
    <property type="entry name" value="Hydrolase"/>
    <property type="match status" value="1"/>
</dbReference>
<dbReference type="InterPro" id="IPR036412">
    <property type="entry name" value="HAD-like_sf"/>
</dbReference>
<dbReference type="InterPro" id="IPR004469">
    <property type="entry name" value="PSP"/>
</dbReference>
<keyword evidence="8 17" id="KW-0378">Hydrolase</keyword>
<dbReference type="SFLD" id="SFLDG01137">
    <property type="entry name" value="C1.6.1:_Phosphoserine_Phosphat"/>
    <property type="match status" value="1"/>
</dbReference>
<sequence>MGDIVLISITGKDQKGLTARISTILAQYRVSILDIGQAVIHEHISLGMLVDIPCPQDFSLMFKDLIFEGHKMGLAVDVVPVDPNEYEAWVQTQDKERRIITVMGRDITTAQISAVSSVITDHTLNIDSITRMSGRRSLKRPLEPPMACIQFAVSGTPRSIPEMKGRFIHISQDLGIDISFHEDNIYRKNRKLVVFDMDSTLIQAEVIDELAKLAGVGDQVAQITESAMRGEIDFKESFRRRVALLKGLKEKDIKGLARTLPLTDGAGLVTRTLKGLGYKLAILSGGFTFVGNYLKEILGFDYVFANTLEIENGEVTGRVSGEIVDGQKKAELLRELAKKENLSIQQTIAVGDGANDLPMISIAGLGVAFNAKPIVREKAANTISTMGLDGLLFLLGIHEREIPDPDSIK</sequence>
<dbReference type="Pfam" id="PF13740">
    <property type="entry name" value="ACT_6"/>
    <property type="match status" value="1"/>
</dbReference>
<dbReference type="SUPFAM" id="SSF56784">
    <property type="entry name" value="HAD-like"/>
    <property type="match status" value="1"/>
</dbReference>
<dbReference type="Proteomes" id="UP000293902">
    <property type="component" value="Chromosome"/>
</dbReference>
<evidence type="ECO:0000256" key="3">
    <source>
        <dbReference type="ARBA" id="ARBA00009184"/>
    </source>
</evidence>
<dbReference type="CDD" id="cd04871">
    <property type="entry name" value="ACT_PSP_2"/>
    <property type="match status" value="1"/>
</dbReference>
<dbReference type="EMBL" id="QLNI01000005">
    <property type="protein sequence ID" value="RAM03403.1"/>
    <property type="molecule type" value="Genomic_DNA"/>
</dbReference>